<feature type="compositionally biased region" description="Low complexity" evidence="2">
    <location>
        <begin position="440"/>
        <end position="449"/>
    </location>
</feature>
<dbReference type="InterPro" id="IPR056823">
    <property type="entry name" value="TEN-like_YD-shell"/>
</dbReference>
<dbReference type="NCBIfam" id="TIGR03696">
    <property type="entry name" value="Rhs_assc_core"/>
    <property type="match status" value="1"/>
</dbReference>
<evidence type="ECO:0000256" key="2">
    <source>
        <dbReference type="SAM" id="MobiDB-lite"/>
    </source>
</evidence>
<evidence type="ECO:0000313" key="5">
    <source>
        <dbReference type="Proteomes" id="UP000615003"/>
    </source>
</evidence>
<name>A0ABR9ETN0_PSEVC</name>
<organism evidence="4 5">
    <name type="scientific">Pseudoalteromonas carrageenovora IAM 12662</name>
    <dbReference type="NCBI Taxonomy" id="1314868"/>
    <lineage>
        <taxon>Bacteria</taxon>
        <taxon>Pseudomonadati</taxon>
        <taxon>Pseudomonadota</taxon>
        <taxon>Gammaproteobacteria</taxon>
        <taxon>Alteromonadales</taxon>
        <taxon>Pseudoalteromonadaceae</taxon>
        <taxon>Pseudoalteromonas</taxon>
    </lineage>
</organism>
<feature type="domain" description="Teneurin-like YD-shell" evidence="3">
    <location>
        <begin position="39"/>
        <end position="294"/>
    </location>
</feature>
<dbReference type="Gene3D" id="2.180.10.10">
    <property type="entry name" value="RHS repeat-associated core"/>
    <property type="match status" value="1"/>
</dbReference>
<feature type="region of interest" description="Disordered" evidence="2">
    <location>
        <begin position="438"/>
        <end position="459"/>
    </location>
</feature>
<proteinExistence type="predicted"/>
<evidence type="ECO:0000256" key="1">
    <source>
        <dbReference type="ARBA" id="ARBA00022737"/>
    </source>
</evidence>
<sequence>MSKKNKSTCLVESSLKFDACFHFEFSTSIVAFEAQPLGYDTKGRVSQFNHTGINNANFVYNYANQLKSKTVSNNNYQIQIPTIGEQDYYTNDLNQYTSVGGKNLTYDNNGNLKSYDGWSYNYNAHNRLTSASKSGTSLALGYDATGRLNYSTLNGTKTTFLYDANELVAEYNSSGSLLRRYVHGIGEDDPLVWYEGSGTGNKRYLHADERGSIISETNGSGSIVATHKYGPFGEPINTSLSRFRYTGQILIPGTKLYHYKARVYHPELGRFMQTDPIGYKDGMNMYAYVGNDPINHTDPTGKFLNFLVGAAIGGGIDLATQVYNSMSDGASFGDALAGADYESVAISAALGSVGAMGTQLVKGGVTGAIKVGKETVNLTTKTERVIAGVDGATKVAAVGAIQAERKGESLTEGAAVKVVDSITSPVPAGTIVQKGMEYMSQQSESTQSSNTCTNKDGSC</sequence>
<evidence type="ECO:0000313" key="4">
    <source>
        <dbReference type="EMBL" id="MBE0383912.1"/>
    </source>
</evidence>
<dbReference type="Pfam" id="PF25023">
    <property type="entry name" value="TEN_YD-shell"/>
    <property type="match status" value="1"/>
</dbReference>
<keyword evidence="5" id="KW-1185">Reference proteome</keyword>
<dbReference type="InterPro" id="IPR022385">
    <property type="entry name" value="Rhs_assc_core"/>
</dbReference>
<dbReference type="EMBL" id="AQGW01000023">
    <property type="protein sequence ID" value="MBE0383912.1"/>
    <property type="molecule type" value="Genomic_DNA"/>
</dbReference>
<keyword evidence="1" id="KW-0677">Repeat</keyword>
<reference evidence="4 5" key="1">
    <citation type="submission" date="2015-06" db="EMBL/GenBank/DDBJ databases">
        <title>Genome sequence of Pseudoalteromonas carrageenovora.</title>
        <authorList>
            <person name="Xie B.-B."/>
            <person name="Rong J.-C."/>
            <person name="Qin Q.-L."/>
            <person name="Zhang Y.-Z."/>
        </authorList>
    </citation>
    <scope>NUCLEOTIDE SEQUENCE [LARGE SCALE GENOMIC DNA]</scope>
    <source>
        <strain evidence="4 5">IAM 12662</strain>
    </source>
</reference>
<evidence type="ECO:0000259" key="3">
    <source>
        <dbReference type="Pfam" id="PF25023"/>
    </source>
</evidence>
<feature type="compositionally biased region" description="Polar residues" evidence="2">
    <location>
        <begin position="450"/>
        <end position="459"/>
    </location>
</feature>
<dbReference type="PANTHER" id="PTHR32305:SF15">
    <property type="entry name" value="PROTEIN RHSA-RELATED"/>
    <property type="match status" value="1"/>
</dbReference>
<dbReference type="InterPro" id="IPR050708">
    <property type="entry name" value="T6SS_VgrG/RHS"/>
</dbReference>
<dbReference type="Proteomes" id="UP000615003">
    <property type="component" value="Unassembled WGS sequence"/>
</dbReference>
<protein>
    <recommendedName>
        <fullName evidence="3">Teneurin-like YD-shell domain-containing protein</fullName>
    </recommendedName>
</protein>
<accession>A0ABR9ETN0</accession>
<dbReference type="RefSeq" id="WP_227006950.1">
    <property type="nucleotide sequence ID" value="NZ_AQGW01000023.1"/>
</dbReference>
<gene>
    <name evidence="4" type="ORF">PCARR_a2241</name>
</gene>
<dbReference type="PANTHER" id="PTHR32305">
    <property type="match status" value="1"/>
</dbReference>
<comment type="caution">
    <text evidence="4">The sequence shown here is derived from an EMBL/GenBank/DDBJ whole genome shotgun (WGS) entry which is preliminary data.</text>
</comment>